<keyword evidence="2" id="KW-1185">Reference proteome</keyword>
<gene>
    <name evidence="1" type="ORF">AWN90_22865</name>
</gene>
<dbReference type="RefSeq" id="WP_067586671.1">
    <property type="nucleotide sequence ID" value="NZ_JABMCZ010000005.1"/>
</dbReference>
<accession>A0A164NY37</accession>
<evidence type="ECO:0000313" key="2">
    <source>
        <dbReference type="Proteomes" id="UP000076512"/>
    </source>
</evidence>
<comment type="caution">
    <text evidence="1">The sequence shown here is derived from an EMBL/GenBank/DDBJ whole genome shotgun (WGS) entry which is preliminary data.</text>
</comment>
<evidence type="ECO:0000313" key="1">
    <source>
        <dbReference type="EMBL" id="KZM74870.1"/>
    </source>
</evidence>
<dbReference type="EMBL" id="LWGR01000004">
    <property type="protein sequence ID" value="KZM74870.1"/>
    <property type="molecule type" value="Genomic_DNA"/>
</dbReference>
<name>A0A164NY37_9NOCA</name>
<sequence length="231" mass="25199">MTDDSAIAAVAALDDEWRRRMYGFIRGARRPVTRDEAAAEVGISRKLAAFHLDKLVDAGLLRARYEHLGGVRRVGRTPKVYEPTDTEVRVNIPERRHEILARILMDAVLTEGAGETAREAAVRVAGQRGAELGTAVRERLKPGRLGAERALTLTRQLLTEQGFEPDRDRPLCLRLRNCPFHPLAGAAPELVCGLNHAYLHGMLTGLGADTVQAVLAPKAGECCVELRSAPG</sequence>
<dbReference type="Proteomes" id="UP000076512">
    <property type="component" value="Unassembled WGS sequence"/>
</dbReference>
<dbReference type="InterPro" id="IPR036390">
    <property type="entry name" value="WH_DNA-bd_sf"/>
</dbReference>
<reference evidence="1 2" key="1">
    <citation type="submission" date="2016-04" db="EMBL/GenBank/DDBJ databases">
        <authorList>
            <person name="Evans L.H."/>
            <person name="Alamgir A."/>
            <person name="Owens N."/>
            <person name="Weber N.D."/>
            <person name="Virtaneva K."/>
            <person name="Barbian K."/>
            <person name="Babar A."/>
            <person name="Rosenke K."/>
        </authorList>
    </citation>
    <scope>NUCLEOTIDE SEQUENCE [LARGE SCALE GENOMIC DNA]</scope>
    <source>
        <strain evidence="1 2">IFM 0406</strain>
    </source>
</reference>
<proteinExistence type="predicted"/>
<dbReference type="SUPFAM" id="SSF46785">
    <property type="entry name" value="Winged helix' DNA-binding domain"/>
    <property type="match status" value="1"/>
</dbReference>
<dbReference type="CDD" id="cd00090">
    <property type="entry name" value="HTH_ARSR"/>
    <property type="match status" value="1"/>
</dbReference>
<dbReference type="AlphaFoldDB" id="A0A164NY37"/>
<dbReference type="InterPro" id="IPR036388">
    <property type="entry name" value="WH-like_DNA-bd_sf"/>
</dbReference>
<dbReference type="OrthoDB" id="3399802at2"/>
<dbReference type="Pfam" id="PF12840">
    <property type="entry name" value="HTH_20"/>
    <property type="match status" value="1"/>
</dbReference>
<dbReference type="STRING" id="455432.AWN90_22865"/>
<organism evidence="1 2">
    <name type="scientific">Nocardia terpenica</name>
    <dbReference type="NCBI Taxonomy" id="455432"/>
    <lineage>
        <taxon>Bacteria</taxon>
        <taxon>Bacillati</taxon>
        <taxon>Actinomycetota</taxon>
        <taxon>Actinomycetes</taxon>
        <taxon>Mycobacteriales</taxon>
        <taxon>Nocardiaceae</taxon>
        <taxon>Nocardia</taxon>
    </lineage>
</organism>
<protein>
    <submittedName>
        <fullName evidence="1">Transcriptional regulator</fullName>
    </submittedName>
</protein>
<dbReference type="InterPro" id="IPR011991">
    <property type="entry name" value="ArsR-like_HTH"/>
</dbReference>
<dbReference type="Gene3D" id="1.10.10.10">
    <property type="entry name" value="Winged helix-like DNA-binding domain superfamily/Winged helix DNA-binding domain"/>
    <property type="match status" value="1"/>
</dbReference>